<dbReference type="RefSeq" id="WP_247380148.1">
    <property type="nucleotide sequence ID" value="NZ_JALLGV010000008.1"/>
</dbReference>
<comment type="caution">
    <text evidence="3">The sequence shown here is derived from an EMBL/GenBank/DDBJ whole genome shotgun (WGS) entry which is preliminary data.</text>
</comment>
<keyword evidence="1" id="KW-1133">Transmembrane helix</keyword>
<feature type="transmembrane region" description="Helical" evidence="1">
    <location>
        <begin position="68"/>
        <end position="90"/>
    </location>
</feature>
<dbReference type="EMBL" id="JBHUDJ010000006">
    <property type="protein sequence ID" value="MFD1588037.1"/>
    <property type="molecule type" value="Genomic_DNA"/>
</dbReference>
<dbReference type="Pfam" id="PF24166">
    <property type="entry name" value="DUF7410"/>
    <property type="match status" value="1"/>
</dbReference>
<protein>
    <recommendedName>
        <fullName evidence="2">C2H2-type domain-containing protein</fullName>
    </recommendedName>
</protein>
<dbReference type="AlphaFoldDB" id="A0ABD6CDM9"/>
<organism evidence="3 4">
    <name type="scientific">Halorientalis brevis</name>
    <dbReference type="NCBI Taxonomy" id="1126241"/>
    <lineage>
        <taxon>Archaea</taxon>
        <taxon>Methanobacteriati</taxon>
        <taxon>Methanobacteriota</taxon>
        <taxon>Stenosarchaea group</taxon>
        <taxon>Halobacteria</taxon>
        <taxon>Halobacteriales</taxon>
        <taxon>Haloarculaceae</taxon>
        <taxon>Halorientalis</taxon>
    </lineage>
</organism>
<reference evidence="3 4" key="1">
    <citation type="journal article" date="2019" name="Int. J. Syst. Evol. Microbiol.">
        <title>The Global Catalogue of Microorganisms (GCM) 10K type strain sequencing project: providing services to taxonomists for standard genome sequencing and annotation.</title>
        <authorList>
            <consortium name="The Broad Institute Genomics Platform"/>
            <consortium name="The Broad Institute Genome Sequencing Center for Infectious Disease"/>
            <person name="Wu L."/>
            <person name="Ma J."/>
        </authorList>
    </citation>
    <scope>NUCLEOTIDE SEQUENCE [LARGE SCALE GENOMIC DNA]</scope>
    <source>
        <strain evidence="3 4">CGMCC 1.12125</strain>
    </source>
</reference>
<gene>
    <name evidence="3" type="ORF">ACFR9U_13705</name>
</gene>
<keyword evidence="1" id="KW-0812">Transmembrane</keyword>
<keyword evidence="1" id="KW-0472">Membrane</keyword>
<evidence type="ECO:0000313" key="4">
    <source>
        <dbReference type="Proteomes" id="UP001597119"/>
    </source>
</evidence>
<dbReference type="PROSITE" id="PS00028">
    <property type="entry name" value="ZINC_FINGER_C2H2_1"/>
    <property type="match status" value="1"/>
</dbReference>
<proteinExistence type="predicted"/>
<keyword evidence="4" id="KW-1185">Reference proteome</keyword>
<feature type="domain" description="C2H2-type" evidence="2">
    <location>
        <begin position="20"/>
        <end position="42"/>
    </location>
</feature>
<evidence type="ECO:0000259" key="2">
    <source>
        <dbReference type="PROSITE" id="PS00028"/>
    </source>
</evidence>
<dbReference type="InterPro" id="IPR013087">
    <property type="entry name" value="Znf_C2H2_type"/>
</dbReference>
<dbReference type="Proteomes" id="UP001597119">
    <property type="component" value="Unassembled WGS sequence"/>
</dbReference>
<accession>A0ABD6CDM9</accession>
<dbReference type="InterPro" id="IPR055833">
    <property type="entry name" value="DUF7410"/>
</dbReference>
<name>A0ABD6CDM9_9EURY</name>
<evidence type="ECO:0000313" key="3">
    <source>
        <dbReference type="EMBL" id="MFD1588037.1"/>
    </source>
</evidence>
<sequence length="95" mass="10612">MTDTVQATTRVPDDETPAACCPHCDRPFARERLRDLHLGKAHPGEVTDREREAYERAADEEGDDLFLYHLRVIAVLVVLYAATIIVYMVVLSGGV</sequence>
<evidence type="ECO:0000256" key="1">
    <source>
        <dbReference type="SAM" id="Phobius"/>
    </source>
</evidence>